<reference evidence="11 12" key="1">
    <citation type="submission" date="2013-03" db="EMBL/GenBank/DDBJ databases">
        <title>The Genome Sequence of Phialophora europaea CBS 101466.</title>
        <authorList>
            <consortium name="The Broad Institute Genomics Platform"/>
            <person name="Cuomo C."/>
            <person name="de Hoog S."/>
            <person name="Gorbushina A."/>
            <person name="Walker B."/>
            <person name="Young S.K."/>
            <person name="Zeng Q."/>
            <person name="Gargeya S."/>
            <person name="Fitzgerald M."/>
            <person name="Haas B."/>
            <person name="Abouelleil A."/>
            <person name="Allen A.W."/>
            <person name="Alvarado L."/>
            <person name="Arachchi H.M."/>
            <person name="Berlin A.M."/>
            <person name="Chapman S.B."/>
            <person name="Gainer-Dewar J."/>
            <person name="Goldberg J."/>
            <person name="Griggs A."/>
            <person name="Gujja S."/>
            <person name="Hansen M."/>
            <person name="Howarth C."/>
            <person name="Imamovic A."/>
            <person name="Ireland A."/>
            <person name="Larimer J."/>
            <person name="McCowan C."/>
            <person name="Murphy C."/>
            <person name="Pearson M."/>
            <person name="Poon T.W."/>
            <person name="Priest M."/>
            <person name="Roberts A."/>
            <person name="Saif S."/>
            <person name="Shea T."/>
            <person name="Sisk P."/>
            <person name="Sykes S."/>
            <person name="Wortman J."/>
            <person name="Nusbaum C."/>
            <person name="Birren B."/>
        </authorList>
    </citation>
    <scope>NUCLEOTIDE SEQUENCE [LARGE SCALE GENOMIC DNA]</scope>
    <source>
        <strain evidence="11 12">CBS 101466</strain>
    </source>
</reference>
<comment type="similarity">
    <text evidence="6">Belongs to the peptidase S26 family. IMP1 subfamily.</text>
</comment>
<sequence length="238" mass="26182">MPSLPPRLPSSSTRTSQPRAAPASKPRPAGSLPPITLRTISRALTKRIPSPFPWATLGRGALVVLSIYSSFALFTRYILEVPRNEGPSMMPTIPASNALTVISRWYSHGRGIKLGDIVQASNPVFKDQMVGKRVVGMPGDYVLRDEAMAATAGGAFVPGFGDGREGKEERREPVMVQVPEGHVWLAGDNMAWSRDSRFYGPVPLAMIKAKTLWVLPGLFTWEGVWREQMRKVDEVEDV</sequence>
<evidence type="ECO:0000256" key="7">
    <source>
        <dbReference type="PIRSR" id="PIRSR600223-1"/>
    </source>
</evidence>
<dbReference type="VEuPathDB" id="FungiDB:HMPREF1541_09899"/>
<feature type="region of interest" description="Disordered" evidence="9">
    <location>
        <begin position="1"/>
        <end position="34"/>
    </location>
</feature>
<dbReference type="Pfam" id="PF10502">
    <property type="entry name" value="Peptidase_S26"/>
    <property type="match status" value="1"/>
</dbReference>
<accession>W2SAH4</accession>
<dbReference type="EMBL" id="KB822713">
    <property type="protein sequence ID" value="ETN45023.1"/>
    <property type="molecule type" value="Genomic_DNA"/>
</dbReference>
<dbReference type="InterPro" id="IPR036286">
    <property type="entry name" value="LexA/Signal_pep-like_sf"/>
</dbReference>
<evidence type="ECO:0000259" key="10">
    <source>
        <dbReference type="Pfam" id="PF10502"/>
    </source>
</evidence>
<dbReference type="InterPro" id="IPR019533">
    <property type="entry name" value="Peptidase_S26"/>
</dbReference>
<dbReference type="PANTHER" id="PTHR12383">
    <property type="entry name" value="PROTEASE FAMILY S26 MITOCHONDRIAL INNER MEMBRANE PROTEASE-RELATED"/>
    <property type="match status" value="1"/>
</dbReference>
<evidence type="ECO:0000256" key="8">
    <source>
        <dbReference type="RuleBase" id="RU362041"/>
    </source>
</evidence>
<dbReference type="HOGENOM" id="CLU_028723_4_2_1"/>
<dbReference type="Proteomes" id="UP000030752">
    <property type="component" value="Unassembled WGS sequence"/>
</dbReference>
<dbReference type="GO" id="GO:0006627">
    <property type="term" value="P:protein processing involved in protein targeting to mitochondrion"/>
    <property type="evidence" value="ECO:0007669"/>
    <property type="project" value="TreeGrafter"/>
</dbReference>
<keyword evidence="5" id="KW-0472">Membrane</keyword>
<proteinExistence type="inferred from homology"/>
<feature type="active site" evidence="7">
    <location>
        <position position="132"/>
    </location>
</feature>
<dbReference type="Gene3D" id="2.10.109.10">
    <property type="entry name" value="Umud Fragment, subunit A"/>
    <property type="match status" value="1"/>
</dbReference>
<dbReference type="SUPFAM" id="SSF51306">
    <property type="entry name" value="LexA/Signal peptidase"/>
    <property type="match status" value="1"/>
</dbReference>
<keyword evidence="2 8" id="KW-0999">Mitochondrion inner membrane</keyword>
<dbReference type="InterPro" id="IPR052064">
    <property type="entry name" value="Mito_IMP1_subunit"/>
</dbReference>
<dbReference type="InParanoid" id="W2SAH4"/>
<evidence type="ECO:0000256" key="4">
    <source>
        <dbReference type="ARBA" id="ARBA00023128"/>
    </source>
</evidence>
<dbReference type="eggNOG" id="KOG0171">
    <property type="taxonomic scope" value="Eukaryota"/>
</dbReference>
<comment type="subcellular location">
    <subcellularLocation>
        <location evidence="1 8">Mitochondrion inner membrane</location>
    </subcellularLocation>
</comment>
<evidence type="ECO:0000256" key="9">
    <source>
        <dbReference type="SAM" id="MobiDB-lite"/>
    </source>
</evidence>
<protein>
    <recommendedName>
        <fullName evidence="8">Mitochondrial inner membrane protease subunit</fullName>
        <ecNumber evidence="8">3.4.21.-</ecNumber>
    </recommendedName>
</protein>
<dbReference type="AlphaFoldDB" id="W2SAH4"/>
<organism evidence="11 12">
    <name type="scientific">Cyphellophora europaea (strain CBS 101466)</name>
    <name type="common">Phialophora europaea</name>
    <dbReference type="NCBI Taxonomy" id="1220924"/>
    <lineage>
        <taxon>Eukaryota</taxon>
        <taxon>Fungi</taxon>
        <taxon>Dikarya</taxon>
        <taxon>Ascomycota</taxon>
        <taxon>Pezizomycotina</taxon>
        <taxon>Eurotiomycetes</taxon>
        <taxon>Chaetothyriomycetidae</taxon>
        <taxon>Chaetothyriales</taxon>
        <taxon>Cyphellophoraceae</taxon>
        <taxon>Cyphellophora</taxon>
    </lineage>
</organism>
<dbReference type="NCBIfam" id="TIGR02227">
    <property type="entry name" value="sigpep_I_bact"/>
    <property type="match status" value="1"/>
</dbReference>
<evidence type="ECO:0000256" key="6">
    <source>
        <dbReference type="ARBA" id="ARBA00038445"/>
    </source>
</evidence>
<dbReference type="FunCoup" id="W2SAH4">
    <property type="interactions" value="390"/>
</dbReference>
<dbReference type="PRINTS" id="PR00727">
    <property type="entry name" value="LEADERPTASE"/>
</dbReference>
<evidence type="ECO:0000256" key="2">
    <source>
        <dbReference type="ARBA" id="ARBA00022792"/>
    </source>
</evidence>
<dbReference type="RefSeq" id="XP_008712793.1">
    <property type="nucleotide sequence ID" value="XM_008714571.1"/>
</dbReference>
<keyword evidence="4 8" id="KW-0496">Mitochondrion</keyword>
<feature type="active site" evidence="7">
    <location>
        <position position="88"/>
    </location>
</feature>
<dbReference type="EC" id="3.4.21.-" evidence="8"/>
<dbReference type="GeneID" id="19977238"/>
<evidence type="ECO:0000313" key="11">
    <source>
        <dbReference type="EMBL" id="ETN45023.1"/>
    </source>
</evidence>
<dbReference type="GO" id="GO:0004252">
    <property type="term" value="F:serine-type endopeptidase activity"/>
    <property type="evidence" value="ECO:0007669"/>
    <property type="project" value="InterPro"/>
</dbReference>
<dbReference type="GO" id="GO:0006465">
    <property type="term" value="P:signal peptide processing"/>
    <property type="evidence" value="ECO:0007669"/>
    <property type="project" value="InterPro"/>
</dbReference>
<dbReference type="GO" id="GO:0042720">
    <property type="term" value="C:mitochondrial inner membrane peptidase complex"/>
    <property type="evidence" value="ECO:0007669"/>
    <property type="project" value="TreeGrafter"/>
</dbReference>
<name>W2SAH4_CYPE1</name>
<evidence type="ECO:0000313" key="12">
    <source>
        <dbReference type="Proteomes" id="UP000030752"/>
    </source>
</evidence>
<dbReference type="PANTHER" id="PTHR12383:SF16">
    <property type="entry name" value="MITOCHONDRIAL INNER MEMBRANE PROTEASE SUBUNIT 1"/>
    <property type="match status" value="1"/>
</dbReference>
<evidence type="ECO:0000256" key="5">
    <source>
        <dbReference type="ARBA" id="ARBA00023136"/>
    </source>
</evidence>
<keyword evidence="8" id="KW-0645">Protease</keyword>
<evidence type="ECO:0000256" key="1">
    <source>
        <dbReference type="ARBA" id="ARBA00004273"/>
    </source>
</evidence>
<feature type="compositionally biased region" description="Low complexity" evidence="9">
    <location>
        <begin position="9"/>
        <end position="29"/>
    </location>
</feature>
<dbReference type="InterPro" id="IPR000223">
    <property type="entry name" value="Pept_S26A_signal_pept_1"/>
</dbReference>
<keyword evidence="3 8" id="KW-0378">Hydrolase</keyword>
<dbReference type="OrthoDB" id="308440at2759"/>
<dbReference type="CDD" id="cd06530">
    <property type="entry name" value="S26_SPase_I"/>
    <property type="match status" value="1"/>
</dbReference>
<feature type="domain" description="Peptidase S26" evidence="10">
    <location>
        <begin position="68"/>
        <end position="212"/>
    </location>
</feature>
<evidence type="ECO:0000256" key="3">
    <source>
        <dbReference type="ARBA" id="ARBA00022801"/>
    </source>
</evidence>
<dbReference type="STRING" id="1220924.W2SAH4"/>
<gene>
    <name evidence="11" type="ORF">HMPREF1541_09899</name>
</gene>
<keyword evidence="12" id="KW-1185">Reference proteome</keyword>